<keyword evidence="2" id="KW-0521">NADP</keyword>
<name>A0A4Y1VKM8_BACUN</name>
<keyword evidence="5" id="KW-0614">Plasmid</keyword>
<dbReference type="KEGG" id="bun:Bun01g_38540"/>
<dbReference type="EMBL" id="AP019725">
    <property type="protein sequence ID" value="BBK89484.1"/>
    <property type="molecule type" value="Genomic_DNA"/>
</dbReference>
<dbReference type="AlphaFoldDB" id="A0A4Y1VKM8"/>
<dbReference type="SUPFAM" id="SSF51430">
    <property type="entry name" value="NAD(P)-linked oxidoreductase"/>
    <property type="match status" value="1"/>
</dbReference>
<dbReference type="PANTHER" id="PTHR43827:SF3">
    <property type="entry name" value="NADP-DEPENDENT OXIDOREDUCTASE DOMAIN-CONTAINING PROTEIN"/>
    <property type="match status" value="1"/>
</dbReference>
<comment type="similarity">
    <text evidence="1">Belongs to the aldo/keto reductase family.</text>
</comment>
<accession>A0A4Y1VKM8</accession>
<dbReference type="PANTHER" id="PTHR43827">
    <property type="entry name" value="2,5-DIKETO-D-GLUCONIC ACID REDUCTASE"/>
    <property type="match status" value="1"/>
</dbReference>
<reference evidence="5 6" key="1">
    <citation type="submission" date="2019-06" db="EMBL/GenBank/DDBJ databases">
        <title>Complete genome sequence of Bacteroides uniformis NBRC 113350.</title>
        <authorList>
            <person name="Miura T."/>
            <person name="Furukawa M."/>
            <person name="Shimamura M."/>
            <person name="Ohyama Y."/>
            <person name="Yamazoe A."/>
            <person name="Kawasaki H."/>
        </authorList>
    </citation>
    <scope>NUCLEOTIDE SEQUENCE [LARGE SCALE GENOMIC DNA]</scope>
    <source>
        <strain evidence="5 6">NBRC 113350</strain>
        <plasmid evidence="6">pbun1 dna</plasmid>
    </source>
</reference>
<dbReference type="InterPro" id="IPR020471">
    <property type="entry name" value="AKR"/>
</dbReference>
<dbReference type="Proteomes" id="UP000320533">
    <property type="component" value="Plasmid pBUN1"/>
</dbReference>
<organism evidence="5 6">
    <name type="scientific">Bacteroides uniformis</name>
    <dbReference type="NCBI Taxonomy" id="820"/>
    <lineage>
        <taxon>Bacteria</taxon>
        <taxon>Pseudomonadati</taxon>
        <taxon>Bacteroidota</taxon>
        <taxon>Bacteroidia</taxon>
        <taxon>Bacteroidales</taxon>
        <taxon>Bacteroidaceae</taxon>
        <taxon>Bacteroides</taxon>
    </lineage>
</organism>
<dbReference type="GO" id="GO:0016616">
    <property type="term" value="F:oxidoreductase activity, acting on the CH-OH group of donors, NAD or NADP as acceptor"/>
    <property type="evidence" value="ECO:0007669"/>
    <property type="project" value="UniProtKB-ARBA"/>
</dbReference>
<proteinExistence type="inferred from homology"/>
<evidence type="ECO:0000259" key="4">
    <source>
        <dbReference type="Pfam" id="PF00248"/>
    </source>
</evidence>
<dbReference type="InterPro" id="IPR018170">
    <property type="entry name" value="Aldo/ket_reductase_CS"/>
</dbReference>
<dbReference type="Pfam" id="PF00248">
    <property type="entry name" value="Aldo_ket_red"/>
    <property type="match status" value="1"/>
</dbReference>
<dbReference type="RefSeq" id="WP_141982251.1">
    <property type="nucleotide sequence ID" value="NZ_AP019725.1"/>
</dbReference>
<evidence type="ECO:0000256" key="2">
    <source>
        <dbReference type="ARBA" id="ARBA00022857"/>
    </source>
</evidence>
<protein>
    <recommendedName>
        <fullName evidence="4">NADP-dependent oxidoreductase domain-containing protein</fullName>
    </recommendedName>
</protein>
<evidence type="ECO:0000313" key="5">
    <source>
        <dbReference type="EMBL" id="BBK89484.1"/>
    </source>
</evidence>
<sequence>MLQYPVLCEIASRYNKSVAQLCLRWVLQNNVVPLPKSLNKERIIQNADVFNFELTSEDMNLITNMETCGFSGYYIDENME</sequence>
<dbReference type="Gene3D" id="3.20.20.100">
    <property type="entry name" value="NADP-dependent oxidoreductase domain"/>
    <property type="match status" value="1"/>
</dbReference>
<evidence type="ECO:0000256" key="1">
    <source>
        <dbReference type="ARBA" id="ARBA00007905"/>
    </source>
</evidence>
<evidence type="ECO:0000313" key="6">
    <source>
        <dbReference type="Proteomes" id="UP000320533"/>
    </source>
</evidence>
<keyword evidence="3" id="KW-0560">Oxidoreductase</keyword>
<dbReference type="PROSITE" id="PS00063">
    <property type="entry name" value="ALDOKETO_REDUCTASE_3"/>
    <property type="match status" value="1"/>
</dbReference>
<evidence type="ECO:0000256" key="3">
    <source>
        <dbReference type="ARBA" id="ARBA00023002"/>
    </source>
</evidence>
<dbReference type="InterPro" id="IPR023210">
    <property type="entry name" value="NADP_OxRdtase_dom"/>
</dbReference>
<feature type="domain" description="NADP-dependent oxidoreductase" evidence="4">
    <location>
        <begin position="5"/>
        <end position="64"/>
    </location>
</feature>
<dbReference type="InterPro" id="IPR036812">
    <property type="entry name" value="NAD(P)_OxRdtase_dom_sf"/>
</dbReference>
<geneLocation type="plasmid" evidence="6">
    <name>pbun1 dna</name>
</geneLocation>
<gene>
    <name evidence="5" type="ORF">Bun01g_38540</name>
</gene>